<keyword evidence="3" id="KW-0479">Metal-binding</keyword>
<dbReference type="GO" id="GO:0046872">
    <property type="term" value="F:metal ion binding"/>
    <property type="evidence" value="ECO:0007669"/>
    <property type="project" value="UniProtKB-KW"/>
</dbReference>
<comment type="subcellular location">
    <subcellularLocation>
        <location evidence="1">Nucleus</location>
    </subcellularLocation>
</comment>
<evidence type="ECO:0000256" key="10">
    <source>
        <dbReference type="SAM" id="MobiDB-lite"/>
    </source>
</evidence>
<keyword evidence="2" id="KW-0540">Nuclease</keyword>
<evidence type="ECO:0000259" key="11">
    <source>
        <dbReference type="SMART" id="SM00474"/>
    </source>
</evidence>
<feature type="region of interest" description="Disordered" evidence="10">
    <location>
        <begin position="1"/>
        <end position="21"/>
    </location>
</feature>
<dbReference type="GO" id="GO:0003676">
    <property type="term" value="F:nucleic acid binding"/>
    <property type="evidence" value="ECO:0007669"/>
    <property type="project" value="InterPro"/>
</dbReference>
<evidence type="ECO:0000256" key="5">
    <source>
        <dbReference type="ARBA" id="ARBA00022839"/>
    </source>
</evidence>
<dbReference type="Pfam" id="PF01612">
    <property type="entry name" value="DNA_pol_A_exo1"/>
    <property type="match status" value="1"/>
</dbReference>
<dbReference type="Proteomes" id="UP000307440">
    <property type="component" value="Unassembled WGS sequence"/>
</dbReference>
<evidence type="ECO:0000256" key="6">
    <source>
        <dbReference type="ARBA" id="ARBA00022842"/>
    </source>
</evidence>
<dbReference type="GO" id="GO:0005634">
    <property type="term" value="C:nucleus"/>
    <property type="evidence" value="ECO:0007669"/>
    <property type="project" value="UniProtKB-SubCell"/>
</dbReference>
<dbReference type="GO" id="GO:0006139">
    <property type="term" value="P:nucleobase-containing compound metabolic process"/>
    <property type="evidence" value="ECO:0007669"/>
    <property type="project" value="InterPro"/>
</dbReference>
<keyword evidence="5" id="KW-0269">Exonuclease</keyword>
<dbReference type="InterPro" id="IPR012337">
    <property type="entry name" value="RNaseH-like_sf"/>
</dbReference>
<keyword evidence="6" id="KW-0460">Magnesium</keyword>
<dbReference type="STRING" id="230819.A0A5C3KIQ8"/>
<evidence type="ECO:0000256" key="2">
    <source>
        <dbReference type="ARBA" id="ARBA00022722"/>
    </source>
</evidence>
<name>A0A5C3KIQ8_COPMA</name>
<dbReference type="CDD" id="cd06141">
    <property type="entry name" value="WRN_exo"/>
    <property type="match status" value="1"/>
</dbReference>
<sequence>MESEQPIPETSSIEKTPPRPAPTEAYSWRVFSSNARISYITDILQAETELSAIQPGPLGFDLEWKPNYRKGGAENPVALVQLANNQAIFLIQISTIRAFPDKLREILGRHDFLKAGVGIQGDTQKLFKDWGVSVNNCVELGMLARTVDNARWKGKYVAPIGLARLVEVYHYRLLEKGKIRRSNWEAVLDESMQNYAANDAHAGYTLYQHLIQMVDPSDVAQFLWFTLASPESGLRPWPSTPS</sequence>
<dbReference type="OrthoDB" id="1920326at2759"/>
<dbReference type="InterPro" id="IPR002562">
    <property type="entry name" value="3'-5'_exonuclease_dom"/>
</dbReference>
<dbReference type="Gene3D" id="3.30.420.10">
    <property type="entry name" value="Ribonuclease H-like superfamily/Ribonuclease H"/>
    <property type="match status" value="1"/>
</dbReference>
<dbReference type="InterPro" id="IPR036397">
    <property type="entry name" value="RNaseH_sf"/>
</dbReference>
<dbReference type="SMART" id="SM00474">
    <property type="entry name" value="35EXOc"/>
    <property type="match status" value="1"/>
</dbReference>
<evidence type="ECO:0000256" key="9">
    <source>
        <dbReference type="ARBA" id="ARBA00042761"/>
    </source>
</evidence>
<gene>
    <name evidence="12" type="ORF">FA15DRAFT_689246</name>
</gene>
<dbReference type="AlphaFoldDB" id="A0A5C3KIQ8"/>
<dbReference type="SUPFAM" id="SSF53098">
    <property type="entry name" value="Ribonuclease H-like"/>
    <property type="match status" value="1"/>
</dbReference>
<keyword evidence="7" id="KW-0539">Nucleus</keyword>
<evidence type="ECO:0000256" key="8">
    <source>
        <dbReference type="ARBA" id="ARBA00040531"/>
    </source>
</evidence>
<keyword evidence="4" id="KW-0378">Hydrolase</keyword>
<proteinExistence type="predicted"/>
<evidence type="ECO:0000256" key="3">
    <source>
        <dbReference type="ARBA" id="ARBA00022723"/>
    </source>
</evidence>
<dbReference type="EMBL" id="ML210310">
    <property type="protein sequence ID" value="TFK20141.1"/>
    <property type="molecule type" value="Genomic_DNA"/>
</dbReference>
<dbReference type="PANTHER" id="PTHR13620">
    <property type="entry name" value="3-5 EXONUCLEASE"/>
    <property type="match status" value="1"/>
</dbReference>
<protein>
    <recommendedName>
        <fullName evidence="8">3'-5' exonuclease</fullName>
    </recommendedName>
    <alternativeName>
        <fullName evidence="9">Werner Syndrome-like exonuclease</fullName>
    </alternativeName>
</protein>
<dbReference type="PANTHER" id="PTHR13620:SF109">
    <property type="entry name" value="3'-5' EXONUCLEASE"/>
    <property type="match status" value="1"/>
</dbReference>
<evidence type="ECO:0000256" key="4">
    <source>
        <dbReference type="ARBA" id="ARBA00022801"/>
    </source>
</evidence>
<evidence type="ECO:0000256" key="7">
    <source>
        <dbReference type="ARBA" id="ARBA00023242"/>
    </source>
</evidence>
<reference evidence="12 13" key="1">
    <citation type="journal article" date="2019" name="Nat. Ecol. Evol.">
        <title>Megaphylogeny resolves global patterns of mushroom evolution.</title>
        <authorList>
            <person name="Varga T."/>
            <person name="Krizsan K."/>
            <person name="Foldi C."/>
            <person name="Dima B."/>
            <person name="Sanchez-Garcia M."/>
            <person name="Sanchez-Ramirez S."/>
            <person name="Szollosi G.J."/>
            <person name="Szarkandi J.G."/>
            <person name="Papp V."/>
            <person name="Albert L."/>
            <person name="Andreopoulos W."/>
            <person name="Angelini C."/>
            <person name="Antonin V."/>
            <person name="Barry K.W."/>
            <person name="Bougher N.L."/>
            <person name="Buchanan P."/>
            <person name="Buyck B."/>
            <person name="Bense V."/>
            <person name="Catcheside P."/>
            <person name="Chovatia M."/>
            <person name="Cooper J."/>
            <person name="Damon W."/>
            <person name="Desjardin D."/>
            <person name="Finy P."/>
            <person name="Geml J."/>
            <person name="Haridas S."/>
            <person name="Hughes K."/>
            <person name="Justo A."/>
            <person name="Karasinski D."/>
            <person name="Kautmanova I."/>
            <person name="Kiss B."/>
            <person name="Kocsube S."/>
            <person name="Kotiranta H."/>
            <person name="LaButti K.M."/>
            <person name="Lechner B.E."/>
            <person name="Liimatainen K."/>
            <person name="Lipzen A."/>
            <person name="Lukacs Z."/>
            <person name="Mihaltcheva S."/>
            <person name="Morgado L.N."/>
            <person name="Niskanen T."/>
            <person name="Noordeloos M.E."/>
            <person name="Ohm R.A."/>
            <person name="Ortiz-Santana B."/>
            <person name="Ovrebo C."/>
            <person name="Racz N."/>
            <person name="Riley R."/>
            <person name="Savchenko A."/>
            <person name="Shiryaev A."/>
            <person name="Soop K."/>
            <person name="Spirin V."/>
            <person name="Szebenyi C."/>
            <person name="Tomsovsky M."/>
            <person name="Tulloss R.E."/>
            <person name="Uehling J."/>
            <person name="Grigoriev I.V."/>
            <person name="Vagvolgyi C."/>
            <person name="Papp T."/>
            <person name="Martin F.M."/>
            <person name="Miettinen O."/>
            <person name="Hibbett D.S."/>
            <person name="Nagy L.G."/>
        </authorList>
    </citation>
    <scope>NUCLEOTIDE SEQUENCE [LARGE SCALE GENOMIC DNA]</scope>
    <source>
        <strain evidence="12 13">CBS 121175</strain>
    </source>
</reference>
<organism evidence="12 13">
    <name type="scientific">Coprinopsis marcescibilis</name>
    <name type="common">Agaric fungus</name>
    <name type="synonym">Psathyrella marcescibilis</name>
    <dbReference type="NCBI Taxonomy" id="230819"/>
    <lineage>
        <taxon>Eukaryota</taxon>
        <taxon>Fungi</taxon>
        <taxon>Dikarya</taxon>
        <taxon>Basidiomycota</taxon>
        <taxon>Agaricomycotina</taxon>
        <taxon>Agaricomycetes</taxon>
        <taxon>Agaricomycetidae</taxon>
        <taxon>Agaricales</taxon>
        <taxon>Agaricineae</taxon>
        <taxon>Psathyrellaceae</taxon>
        <taxon>Coprinopsis</taxon>
    </lineage>
</organism>
<evidence type="ECO:0000313" key="13">
    <source>
        <dbReference type="Proteomes" id="UP000307440"/>
    </source>
</evidence>
<feature type="domain" description="3'-5' exonuclease" evidence="11">
    <location>
        <begin position="37"/>
        <end position="215"/>
    </location>
</feature>
<accession>A0A5C3KIQ8</accession>
<evidence type="ECO:0000313" key="12">
    <source>
        <dbReference type="EMBL" id="TFK20141.1"/>
    </source>
</evidence>
<dbReference type="InterPro" id="IPR051132">
    <property type="entry name" value="3-5_Exonuclease_domain"/>
</dbReference>
<keyword evidence="13" id="KW-1185">Reference proteome</keyword>
<dbReference type="GO" id="GO:0008408">
    <property type="term" value="F:3'-5' exonuclease activity"/>
    <property type="evidence" value="ECO:0007669"/>
    <property type="project" value="InterPro"/>
</dbReference>
<evidence type="ECO:0000256" key="1">
    <source>
        <dbReference type="ARBA" id="ARBA00004123"/>
    </source>
</evidence>